<accession>A0AAW2I8E4</accession>
<evidence type="ECO:0000256" key="1">
    <source>
        <dbReference type="ARBA" id="ARBA00002269"/>
    </source>
</evidence>
<keyword evidence="4 8" id="KW-0813">Transport</keyword>
<proteinExistence type="inferred from homology"/>
<comment type="function">
    <text evidence="1 8">Acts as an adapter for the XPO1/CRM1-mediated export of the 60S ribosomal subunit.</text>
</comment>
<dbReference type="PANTHER" id="PTHR12746">
    <property type="entry name" value="NONSENSE-MEDIATED MRNA DECAY PROTEIN 3"/>
    <property type="match status" value="1"/>
</dbReference>
<feature type="domain" description="60S ribosomal export protein NMD3 SH3" evidence="11">
    <location>
        <begin position="250"/>
        <end position="295"/>
    </location>
</feature>
<comment type="similarity">
    <text evidence="2 8">Belongs to the NMD3 family.</text>
</comment>
<dbReference type="EMBL" id="JARGDH010000001">
    <property type="protein sequence ID" value="KAL0278166.1"/>
    <property type="molecule type" value="Genomic_DNA"/>
</dbReference>
<gene>
    <name evidence="12" type="ORF">PYX00_000067</name>
</gene>
<dbReference type="InterPro" id="IPR007064">
    <property type="entry name" value="Nmd3_N"/>
</dbReference>
<dbReference type="Pfam" id="PF21193">
    <property type="entry name" value="NMD_SH3"/>
    <property type="match status" value="1"/>
</dbReference>
<organism evidence="12">
    <name type="scientific">Menopon gallinae</name>
    <name type="common">poultry shaft louse</name>
    <dbReference type="NCBI Taxonomy" id="328185"/>
    <lineage>
        <taxon>Eukaryota</taxon>
        <taxon>Metazoa</taxon>
        <taxon>Ecdysozoa</taxon>
        <taxon>Arthropoda</taxon>
        <taxon>Hexapoda</taxon>
        <taxon>Insecta</taxon>
        <taxon>Pterygota</taxon>
        <taxon>Neoptera</taxon>
        <taxon>Paraneoptera</taxon>
        <taxon>Psocodea</taxon>
        <taxon>Troctomorpha</taxon>
        <taxon>Phthiraptera</taxon>
        <taxon>Amblycera</taxon>
        <taxon>Menoponidae</taxon>
        <taxon>Menopon</taxon>
    </lineage>
</organism>
<evidence type="ECO:0000259" key="9">
    <source>
        <dbReference type="Pfam" id="PF04981"/>
    </source>
</evidence>
<evidence type="ECO:0000256" key="8">
    <source>
        <dbReference type="RuleBase" id="RU364108"/>
    </source>
</evidence>
<name>A0AAW2I8E4_9NEOP</name>
<dbReference type="InterPro" id="IPR048899">
    <property type="entry name" value="NMD_SH3"/>
</dbReference>
<dbReference type="Pfam" id="PF04981">
    <property type="entry name" value="NMD3"/>
    <property type="match status" value="1"/>
</dbReference>
<keyword evidence="6 8" id="KW-0653">Protein transport</keyword>
<evidence type="ECO:0000259" key="10">
    <source>
        <dbReference type="Pfam" id="PF21192"/>
    </source>
</evidence>
<dbReference type="InterPro" id="IPR039768">
    <property type="entry name" value="Nmd3"/>
</dbReference>
<comment type="caution">
    <text evidence="12">The sequence shown here is derived from an EMBL/GenBank/DDBJ whole genome shotgun (WGS) entry which is preliminary data.</text>
</comment>
<feature type="domain" description="60S ribosomal export protein NMD3 OB-fold" evidence="10">
    <location>
        <begin position="312"/>
        <end position="408"/>
    </location>
</feature>
<dbReference type="AlphaFoldDB" id="A0AAW2I8E4"/>
<feature type="domain" description="Nmd3 N-terminal" evidence="9">
    <location>
        <begin position="17"/>
        <end position="245"/>
    </location>
</feature>
<dbReference type="GO" id="GO:0000055">
    <property type="term" value="P:ribosomal large subunit export from nucleus"/>
    <property type="evidence" value="ECO:0007669"/>
    <property type="project" value="TreeGrafter"/>
</dbReference>
<sequence>MEYTTFDGEQGVGQILCCQCGIPIPPNPPNMCLPCLRSSVDITEGIPKQVIIYFCKGCERYLQPPAEWIHCQLESKELLSFCLKRLKGLNKLKLVDAGFVWTEPHSKRIKVKLTIHGEVMGGAVLQQEFIVEYVVNGQMCSDCHRIEAQDYWRCLVQVRQRCENKKTFFYLEQLMLKHKAHENALGIKPVHEGLDFFYSTEANAHKMVDFLVNFLPVRTQHSKRLISHDIHSNVYNYKFTWSVEIVPLSKDSLVCLPKKLAQQFGSINPLCLVSRITNSIHLIHPATAQIAEINSTAFWRHQFSAISLPSQMIEFVVLDVELCDSNDQKRFKGQGVISHKHLLADIWVQKAFELGMNDNVTHTRSHLGAILKPGDSVLGYALADLNVNDTNFENLKEDQVPDVILVKKYYGDKSLRKRARNWKLKHLNEENTNFNKASEEFEEFLEDLEEDPTYRQNINIYKSKVKQEQIPITTDDMEDPTFPTITLTEMLEDLQIDEE</sequence>
<evidence type="ECO:0000313" key="12">
    <source>
        <dbReference type="EMBL" id="KAL0278166.1"/>
    </source>
</evidence>
<evidence type="ECO:0000259" key="11">
    <source>
        <dbReference type="Pfam" id="PF21193"/>
    </source>
</evidence>
<reference evidence="12" key="1">
    <citation type="journal article" date="2024" name="Gigascience">
        <title>Chromosome-level genome of the poultry shaft louse Menopon gallinae provides insight into the host-switching and adaptive evolution of parasitic lice.</title>
        <authorList>
            <person name="Xu Y."/>
            <person name="Ma L."/>
            <person name="Liu S."/>
            <person name="Liang Y."/>
            <person name="Liu Q."/>
            <person name="He Z."/>
            <person name="Tian L."/>
            <person name="Duan Y."/>
            <person name="Cai W."/>
            <person name="Li H."/>
            <person name="Song F."/>
        </authorList>
    </citation>
    <scope>NUCLEOTIDE SEQUENCE</scope>
    <source>
        <strain evidence="12">Cailab_2023a</strain>
    </source>
</reference>
<evidence type="ECO:0000256" key="4">
    <source>
        <dbReference type="ARBA" id="ARBA00022448"/>
    </source>
</evidence>
<dbReference type="GO" id="GO:0043023">
    <property type="term" value="F:ribosomal large subunit binding"/>
    <property type="evidence" value="ECO:0007669"/>
    <property type="project" value="InterPro"/>
</dbReference>
<dbReference type="GO" id="GO:0005634">
    <property type="term" value="C:nucleus"/>
    <property type="evidence" value="ECO:0007669"/>
    <property type="project" value="UniProtKB-SubCell"/>
</dbReference>
<evidence type="ECO:0000256" key="3">
    <source>
        <dbReference type="ARBA" id="ARBA00017035"/>
    </source>
</evidence>
<evidence type="ECO:0000256" key="6">
    <source>
        <dbReference type="ARBA" id="ARBA00022927"/>
    </source>
</evidence>
<keyword evidence="5 8" id="KW-0963">Cytoplasm</keyword>
<dbReference type="Pfam" id="PF21192">
    <property type="entry name" value="OB_NMD3"/>
    <property type="match status" value="1"/>
</dbReference>
<dbReference type="PANTHER" id="PTHR12746:SF2">
    <property type="entry name" value="60S RIBOSOMAL EXPORT PROTEIN NMD3"/>
    <property type="match status" value="1"/>
</dbReference>
<evidence type="ECO:0000256" key="5">
    <source>
        <dbReference type="ARBA" id="ARBA00022490"/>
    </source>
</evidence>
<dbReference type="InterPro" id="IPR048898">
    <property type="entry name" value="OB_NMD3"/>
</dbReference>
<protein>
    <recommendedName>
        <fullName evidence="3 8">60S ribosomal export protein NMD3</fullName>
    </recommendedName>
</protein>
<evidence type="ECO:0000256" key="7">
    <source>
        <dbReference type="ARBA" id="ARBA00023242"/>
    </source>
</evidence>
<dbReference type="GO" id="GO:0005737">
    <property type="term" value="C:cytoplasm"/>
    <property type="evidence" value="ECO:0007669"/>
    <property type="project" value="UniProtKB-SubCell"/>
</dbReference>
<evidence type="ECO:0000256" key="2">
    <source>
        <dbReference type="ARBA" id="ARBA00009794"/>
    </source>
</evidence>
<dbReference type="GO" id="GO:0015031">
    <property type="term" value="P:protein transport"/>
    <property type="evidence" value="ECO:0007669"/>
    <property type="project" value="UniProtKB-KW"/>
</dbReference>
<keyword evidence="7 8" id="KW-0539">Nucleus</keyword>
<comment type="subcellular location">
    <subcellularLocation>
        <location evidence="8">Cytoplasm</location>
    </subcellularLocation>
    <subcellularLocation>
        <location evidence="8">Nucleus</location>
    </subcellularLocation>
</comment>